<dbReference type="PATRIC" id="fig|329854.7.peg.2051"/>
<evidence type="ECO:0000313" key="3">
    <source>
        <dbReference type="Proteomes" id="UP000070319"/>
    </source>
</evidence>
<feature type="signal peptide" evidence="1">
    <location>
        <begin position="1"/>
        <end position="20"/>
    </location>
</feature>
<sequence length="129" mass="14276">MKTTFLLSLLFALFSLNICAEQMVFVKQINLKKSLKGKGQQQPGTRSLEPLDVFAYFNPDAAALSINLDCVYTDVTVSVKSILTGETIQSELYFTPTDIFVNMSGVENGKYLLEISFGETLLSGEFSIE</sequence>
<dbReference type="Proteomes" id="UP000070319">
    <property type="component" value="Unassembled WGS sequence"/>
</dbReference>
<dbReference type="InterPro" id="IPR021638">
    <property type="entry name" value="DUF3244"/>
</dbReference>
<dbReference type="Pfam" id="PF11589">
    <property type="entry name" value="DUF3244"/>
    <property type="match status" value="1"/>
</dbReference>
<name>A0A139LJ36_9BACE</name>
<gene>
    <name evidence="2" type="ORF">HMPREF2531_02016</name>
</gene>
<dbReference type="RefSeq" id="WP_156482029.1">
    <property type="nucleotide sequence ID" value="NZ_KQ968691.1"/>
</dbReference>
<evidence type="ECO:0008006" key="4">
    <source>
        <dbReference type="Google" id="ProtNLM"/>
    </source>
</evidence>
<organism evidence="2">
    <name type="scientific">Bacteroides intestinalis</name>
    <dbReference type="NCBI Taxonomy" id="329854"/>
    <lineage>
        <taxon>Bacteria</taxon>
        <taxon>Pseudomonadati</taxon>
        <taxon>Bacteroidota</taxon>
        <taxon>Bacteroidia</taxon>
        <taxon>Bacteroidales</taxon>
        <taxon>Bacteroidaceae</taxon>
        <taxon>Bacteroides</taxon>
    </lineage>
</organism>
<accession>A0A139LJ36</accession>
<proteinExistence type="predicted"/>
<reference evidence="2 3" key="1">
    <citation type="submission" date="2016-02" db="EMBL/GenBank/DDBJ databases">
        <authorList>
            <person name="Wen L."/>
            <person name="He K."/>
            <person name="Yang H."/>
        </authorList>
    </citation>
    <scope>NUCLEOTIDE SEQUENCE [LARGE SCALE GENOMIC DNA]</scope>
    <source>
        <strain evidence="2 3">KLE1704</strain>
    </source>
</reference>
<protein>
    <recommendedName>
        <fullName evidence="4">DUF3244 domain-containing protein</fullName>
    </recommendedName>
</protein>
<dbReference type="Gene3D" id="2.60.40.3080">
    <property type="match status" value="1"/>
</dbReference>
<keyword evidence="1" id="KW-0732">Signal</keyword>
<comment type="caution">
    <text evidence="2">The sequence shown here is derived from an EMBL/GenBank/DDBJ whole genome shotgun (WGS) entry which is preliminary data.</text>
</comment>
<feature type="chain" id="PRO_5007487341" description="DUF3244 domain-containing protein" evidence="1">
    <location>
        <begin position="21"/>
        <end position="129"/>
    </location>
</feature>
<evidence type="ECO:0000313" key="2">
    <source>
        <dbReference type="EMBL" id="KXT51460.1"/>
    </source>
</evidence>
<dbReference type="EMBL" id="LTDF01000074">
    <property type="protein sequence ID" value="KXT51460.1"/>
    <property type="molecule type" value="Genomic_DNA"/>
</dbReference>
<dbReference type="AlphaFoldDB" id="A0A139LJ36"/>
<evidence type="ECO:0000256" key="1">
    <source>
        <dbReference type="SAM" id="SignalP"/>
    </source>
</evidence>